<dbReference type="Proteomes" id="UP001165074">
    <property type="component" value="Unassembled WGS sequence"/>
</dbReference>
<dbReference type="InterPro" id="IPR009671">
    <property type="entry name" value="RraB_dom"/>
</dbReference>
<dbReference type="EMBL" id="BSTK01000009">
    <property type="protein sequence ID" value="GLY88172.1"/>
    <property type="molecule type" value="Genomic_DNA"/>
</dbReference>
<feature type="domain" description="Regulator of ribonuclease activity B" evidence="1">
    <location>
        <begin position="21"/>
        <end position="108"/>
    </location>
</feature>
<accession>A0A9W6S990</accession>
<sequence>MADDEGFTTRGRLQRDRAMMAGRDMSSPVGVTHFFSVNAPGARPVVAEAALVDLGVRDIVADEELTGDGHWHLAAFDSLLLSPETILRREEQMHHLAWATDVRYDGWKVTLTAGEERVLSARREQDPPT</sequence>
<protein>
    <recommendedName>
        <fullName evidence="1">Regulator of ribonuclease activity B domain-containing protein</fullName>
    </recommendedName>
</protein>
<name>A0A9W6S990_9ACTN</name>
<dbReference type="SUPFAM" id="SSF89946">
    <property type="entry name" value="Hypothetical protein VC0424"/>
    <property type="match status" value="1"/>
</dbReference>
<keyword evidence="3" id="KW-1185">Reference proteome</keyword>
<dbReference type="Gene3D" id="3.30.70.970">
    <property type="entry name" value="RraB-like"/>
    <property type="match status" value="1"/>
</dbReference>
<organism evidence="2 3">
    <name type="scientific">Actinoallomurus iriomotensis</name>
    <dbReference type="NCBI Taxonomy" id="478107"/>
    <lineage>
        <taxon>Bacteria</taxon>
        <taxon>Bacillati</taxon>
        <taxon>Actinomycetota</taxon>
        <taxon>Actinomycetes</taxon>
        <taxon>Streptosporangiales</taxon>
        <taxon>Thermomonosporaceae</taxon>
        <taxon>Actinoallomurus</taxon>
    </lineage>
</organism>
<evidence type="ECO:0000313" key="3">
    <source>
        <dbReference type="Proteomes" id="UP001165074"/>
    </source>
</evidence>
<gene>
    <name evidence="2" type="ORF">Airi02_061010</name>
</gene>
<proteinExistence type="predicted"/>
<dbReference type="InterPro" id="IPR036701">
    <property type="entry name" value="RraB-like_sf"/>
</dbReference>
<comment type="caution">
    <text evidence="2">The sequence shown here is derived from an EMBL/GenBank/DDBJ whole genome shotgun (WGS) entry which is preliminary data.</text>
</comment>
<evidence type="ECO:0000313" key="2">
    <source>
        <dbReference type="EMBL" id="GLY88172.1"/>
    </source>
</evidence>
<dbReference type="Pfam" id="PF06877">
    <property type="entry name" value="RraB"/>
    <property type="match status" value="1"/>
</dbReference>
<reference evidence="2" key="1">
    <citation type="submission" date="2023-03" db="EMBL/GenBank/DDBJ databases">
        <title>Actinoallomurus iriomotensis NBRC 103684.</title>
        <authorList>
            <person name="Ichikawa N."/>
            <person name="Sato H."/>
            <person name="Tonouchi N."/>
        </authorList>
    </citation>
    <scope>NUCLEOTIDE SEQUENCE</scope>
    <source>
        <strain evidence="2">NBRC 103684</strain>
    </source>
</reference>
<evidence type="ECO:0000259" key="1">
    <source>
        <dbReference type="Pfam" id="PF06877"/>
    </source>
</evidence>
<dbReference type="RefSeq" id="WP_285577799.1">
    <property type="nucleotide sequence ID" value="NZ_BSTK01000009.1"/>
</dbReference>
<dbReference type="AlphaFoldDB" id="A0A9W6S990"/>